<reference evidence="3" key="1">
    <citation type="submission" date="2020-08" db="EMBL/GenBank/DDBJ databases">
        <title>Lewinella bacteria from marine environments.</title>
        <authorList>
            <person name="Zhong Y."/>
        </authorList>
    </citation>
    <scope>NUCLEOTIDE SEQUENCE</scope>
    <source>
        <strain evidence="3">KCTC 42187</strain>
    </source>
</reference>
<feature type="region of interest" description="Disordered" evidence="1">
    <location>
        <begin position="38"/>
        <end position="59"/>
    </location>
</feature>
<protein>
    <submittedName>
        <fullName evidence="3">Uncharacterized protein</fullName>
    </submittedName>
</protein>
<comment type="caution">
    <text evidence="3">The sequence shown here is derived from an EMBL/GenBank/DDBJ whole genome shotgun (WGS) entry which is preliminary data.</text>
</comment>
<dbReference type="RefSeq" id="WP_187466175.1">
    <property type="nucleotide sequence ID" value="NZ_JACSIT010000091.1"/>
</dbReference>
<dbReference type="AlphaFoldDB" id="A0A923PJZ3"/>
<proteinExistence type="predicted"/>
<evidence type="ECO:0000256" key="2">
    <source>
        <dbReference type="SAM" id="SignalP"/>
    </source>
</evidence>
<sequence length="59" mass="6093">MKKTILIMLMLLAIATGMAAQGERGYLGISLGPSIPIGEFAEQDPDNESAGFADLGNGP</sequence>
<evidence type="ECO:0000256" key="1">
    <source>
        <dbReference type="SAM" id="MobiDB-lite"/>
    </source>
</evidence>
<keyword evidence="4" id="KW-1185">Reference proteome</keyword>
<organism evidence="3 4">
    <name type="scientific">Neolewinella lacunae</name>
    <dbReference type="NCBI Taxonomy" id="1517758"/>
    <lineage>
        <taxon>Bacteria</taxon>
        <taxon>Pseudomonadati</taxon>
        <taxon>Bacteroidota</taxon>
        <taxon>Saprospiria</taxon>
        <taxon>Saprospirales</taxon>
        <taxon>Lewinellaceae</taxon>
        <taxon>Neolewinella</taxon>
    </lineage>
</organism>
<feature type="signal peptide" evidence="2">
    <location>
        <begin position="1"/>
        <end position="19"/>
    </location>
</feature>
<gene>
    <name evidence="3" type="ORF">H9S92_07935</name>
</gene>
<accession>A0A923PJZ3</accession>
<dbReference type="Proteomes" id="UP000650081">
    <property type="component" value="Unassembled WGS sequence"/>
</dbReference>
<evidence type="ECO:0000313" key="4">
    <source>
        <dbReference type="Proteomes" id="UP000650081"/>
    </source>
</evidence>
<keyword evidence="2" id="KW-0732">Signal</keyword>
<feature type="chain" id="PRO_5036712518" evidence="2">
    <location>
        <begin position="20"/>
        <end position="59"/>
    </location>
</feature>
<name>A0A923PJZ3_9BACT</name>
<evidence type="ECO:0000313" key="3">
    <source>
        <dbReference type="EMBL" id="MBC6994086.1"/>
    </source>
</evidence>
<dbReference type="EMBL" id="JACSIT010000091">
    <property type="protein sequence ID" value="MBC6994086.1"/>
    <property type="molecule type" value="Genomic_DNA"/>
</dbReference>